<feature type="signal peptide" evidence="1">
    <location>
        <begin position="1"/>
        <end position="18"/>
    </location>
</feature>
<gene>
    <name evidence="2" type="ORF">GCM10008957_23080</name>
</gene>
<protein>
    <submittedName>
        <fullName evidence="2">Uncharacterized protein</fullName>
    </submittedName>
</protein>
<evidence type="ECO:0000313" key="3">
    <source>
        <dbReference type="Proteomes" id="UP000603865"/>
    </source>
</evidence>
<evidence type="ECO:0000256" key="1">
    <source>
        <dbReference type="SAM" id="SignalP"/>
    </source>
</evidence>
<dbReference type="CDD" id="cd00138">
    <property type="entry name" value="PLDc_SF"/>
    <property type="match status" value="1"/>
</dbReference>
<name>A0A918C6W4_9DEIO</name>
<keyword evidence="1" id="KW-0732">Signal</keyword>
<dbReference type="RefSeq" id="WP_189090495.1">
    <property type="nucleotide sequence ID" value="NZ_BMQL01000011.1"/>
</dbReference>
<evidence type="ECO:0000313" key="2">
    <source>
        <dbReference type="EMBL" id="GGR09714.1"/>
    </source>
</evidence>
<dbReference type="Proteomes" id="UP000603865">
    <property type="component" value="Unassembled WGS sequence"/>
</dbReference>
<accession>A0A918C6W4</accession>
<proteinExistence type="predicted"/>
<dbReference type="EMBL" id="BMQL01000011">
    <property type="protein sequence ID" value="GGR09714.1"/>
    <property type="molecule type" value="Genomic_DNA"/>
</dbReference>
<reference evidence="2" key="1">
    <citation type="journal article" date="2014" name="Int. J. Syst. Evol. Microbiol.">
        <title>Complete genome sequence of Corynebacterium casei LMG S-19264T (=DSM 44701T), isolated from a smear-ripened cheese.</title>
        <authorList>
            <consortium name="US DOE Joint Genome Institute (JGI-PGF)"/>
            <person name="Walter F."/>
            <person name="Albersmeier A."/>
            <person name="Kalinowski J."/>
            <person name="Ruckert C."/>
        </authorList>
    </citation>
    <scope>NUCLEOTIDE SEQUENCE</scope>
    <source>
        <strain evidence="2">JCM 31311</strain>
    </source>
</reference>
<organism evidence="2 3">
    <name type="scientific">Deinococcus ruber</name>
    <dbReference type="NCBI Taxonomy" id="1848197"/>
    <lineage>
        <taxon>Bacteria</taxon>
        <taxon>Thermotogati</taxon>
        <taxon>Deinococcota</taxon>
        <taxon>Deinococci</taxon>
        <taxon>Deinococcales</taxon>
        <taxon>Deinococcaceae</taxon>
        <taxon>Deinococcus</taxon>
    </lineage>
</organism>
<dbReference type="AlphaFoldDB" id="A0A918C6W4"/>
<reference evidence="2" key="2">
    <citation type="submission" date="2020-09" db="EMBL/GenBank/DDBJ databases">
        <authorList>
            <person name="Sun Q."/>
            <person name="Ohkuma M."/>
        </authorList>
    </citation>
    <scope>NUCLEOTIDE SEQUENCE</scope>
    <source>
        <strain evidence="2">JCM 31311</strain>
    </source>
</reference>
<comment type="caution">
    <text evidence="2">The sequence shown here is derived from an EMBL/GenBank/DDBJ whole genome shotgun (WGS) entry which is preliminary data.</text>
</comment>
<sequence length="158" mass="16912">MKRAAVVMLSLTVSMASATDVGPAEIARSVAQASREIVAYLPYAEQPDVADALRLAALRGKRVYLITSVRGVQDPLGFTLRLAHVPGVRSYLAVDTGQPFVIIDGQAAYSGNGLMQDGIGTRITTVLPNTLLAWAQAVTAHPAVAKLDLLKLRYQIKR</sequence>
<feature type="chain" id="PRO_5036742254" evidence="1">
    <location>
        <begin position="19"/>
        <end position="158"/>
    </location>
</feature>
<dbReference type="SUPFAM" id="SSF56024">
    <property type="entry name" value="Phospholipase D/nuclease"/>
    <property type="match status" value="1"/>
</dbReference>
<keyword evidence="3" id="KW-1185">Reference proteome</keyword>